<dbReference type="AlphaFoldDB" id="A0A347ZWT5"/>
<keyword evidence="2" id="KW-1185">Reference proteome</keyword>
<keyword evidence="1" id="KW-0489">Methyltransferase</keyword>
<dbReference type="Gene3D" id="3.20.20.460">
    <property type="entry name" value="Monomethylamine methyltransferase MtmB"/>
    <property type="match status" value="1"/>
</dbReference>
<dbReference type="InterPro" id="IPR008031">
    <property type="entry name" value="MtmB_MeTrfase"/>
</dbReference>
<name>A0A347ZWT5_9CHLR</name>
<comment type="caution">
    <text evidence="1">The sequence shown here is derived from an EMBL/GenBank/DDBJ whole genome shotgun (WGS) entry which is preliminary data.</text>
</comment>
<gene>
    <name evidence="1" type="ORF">DFR64_2913</name>
</gene>
<sequence>MDYLEIIDRSDSGEYISEENWDLEKVAMTCMRLVSQYDLKWDRQNLVPDDPALADRVFAAGLALAVEIGAYNRSSERILRFERDELESALRDMKQTLSMGQGADERVLFARQIEDSRPPLVWAGNPGAPHPEALFLPAVVSWAQEPIVDLITCGTLAEVDGREVRTGEALEITATRRELTYLHQALAHVGRPGMGMLAAQSSVSELGDLAAANPDYLRTCDAHLVPMLNELKIDNRNIARAVNSIEYGMRNGGLYCAISGGLGGDAPGCALISVASMILGLLTNRADYHILHPIHIRHVATSTREVLWVESVVLQAFARNAPAIIVTDVYPKSGALTRELLYETAANALAITVSGGHLEGCGSADGLVPHATGLEPRLMGEVGHAACRQGVTRAQANQWILQLMEKYEHVFRMPEGNPGARFDQAYDLETLQPLPEWTRMYEEVKTELKEMGLDLSG</sequence>
<dbReference type="InterPro" id="IPR036655">
    <property type="entry name" value="MtmB_sf"/>
</dbReference>
<evidence type="ECO:0000313" key="2">
    <source>
        <dbReference type="Proteomes" id="UP000256388"/>
    </source>
</evidence>
<reference evidence="1 2" key="1">
    <citation type="submission" date="2018-08" db="EMBL/GenBank/DDBJ databases">
        <title>Genomic Encyclopedia of Type Strains, Phase IV (KMG-IV): sequencing the most valuable type-strain genomes for metagenomic binning, comparative biology and taxonomic classification.</title>
        <authorList>
            <person name="Goeker M."/>
        </authorList>
    </citation>
    <scope>NUCLEOTIDE SEQUENCE [LARGE SCALE GENOMIC DNA]</scope>
    <source>
        <strain evidence="1 2">DSM 23923</strain>
    </source>
</reference>
<dbReference type="RefSeq" id="WP_116226167.1">
    <property type="nucleotide sequence ID" value="NZ_AP018437.1"/>
</dbReference>
<protein>
    <submittedName>
        <fullName evidence="1">Monomethylamine:corrinoid methyltransferase</fullName>
    </submittedName>
</protein>
<dbReference type="GO" id="GO:0008168">
    <property type="term" value="F:methyltransferase activity"/>
    <property type="evidence" value="ECO:0007669"/>
    <property type="project" value="UniProtKB-KW"/>
</dbReference>
<accession>A0A347ZWT5</accession>
<dbReference type="SUPFAM" id="SSF75098">
    <property type="entry name" value="Monomethylamine methyltransferase MtmB"/>
    <property type="match status" value="1"/>
</dbReference>
<dbReference type="Pfam" id="PF05369">
    <property type="entry name" value="MtmB"/>
    <property type="match status" value="1"/>
</dbReference>
<dbReference type="OrthoDB" id="5432188at2"/>
<evidence type="ECO:0000313" key="1">
    <source>
        <dbReference type="EMBL" id="REG05509.1"/>
    </source>
</evidence>
<organism evidence="1 2">
    <name type="scientific">Pelolinea submarina</name>
    <dbReference type="NCBI Taxonomy" id="913107"/>
    <lineage>
        <taxon>Bacteria</taxon>
        <taxon>Bacillati</taxon>
        <taxon>Chloroflexota</taxon>
        <taxon>Anaerolineae</taxon>
        <taxon>Anaerolineales</taxon>
        <taxon>Anaerolineaceae</taxon>
        <taxon>Pelolinea</taxon>
    </lineage>
</organism>
<dbReference type="EMBL" id="QUMS01000005">
    <property type="protein sequence ID" value="REG05509.1"/>
    <property type="molecule type" value="Genomic_DNA"/>
</dbReference>
<keyword evidence="1" id="KW-0808">Transferase</keyword>
<dbReference type="GO" id="GO:0032259">
    <property type="term" value="P:methylation"/>
    <property type="evidence" value="ECO:0007669"/>
    <property type="project" value="UniProtKB-KW"/>
</dbReference>
<proteinExistence type="predicted"/>
<dbReference type="Proteomes" id="UP000256388">
    <property type="component" value="Unassembled WGS sequence"/>
</dbReference>